<feature type="zinc finger region" description="C4-type" evidence="13">
    <location>
        <begin position="27"/>
        <end position="49"/>
    </location>
</feature>
<dbReference type="EMBL" id="CP002850">
    <property type="protein sequence ID" value="AEH62940.1"/>
    <property type="molecule type" value="Genomic_DNA"/>
</dbReference>
<dbReference type="InterPro" id="IPR034733">
    <property type="entry name" value="AcCoA_carboxyl_beta"/>
</dbReference>
<keyword evidence="8 13" id="KW-0862">Zinc</keyword>
<reference evidence="15 16" key="1">
    <citation type="journal article" date="2011" name="J. Bacteriol.">
        <title>Genome sequence of the ethanol-producing Zymomonas mobilis subsp. mobilis lectotype strain ATCC 10988.</title>
        <authorList>
            <person name="Pappas K.M."/>
            <person name="Kouvelis V.N."/>
            <person name="Saunders E."/>
            <person name="Brettin T.S."/>
            <person name="Bruce D."/>
            <person name="Detter C."/>
            <person name="Balakireva M."/>
            <person name="Han C.S."/>
            <person name="Savvakis G."/>
            <person name="Kyrpides N.C."/>
            <person name="Typas M.A."/>
        </authorList>
    </citation>
    <scope>NUCLEOTIDE SEQUENCE [LARGE SCALE GENOMIC DNA]</scope>
    <source>
        <strain evidence="16">ATCC 10988 / DSM 424 / CCUG 17860 / LMG 404 / NCIMB 8938 / NRRL B-806 / ZM1</strain>
    </source>
</reference>
<dbReference type="InterPro" id="IPR000438">
    <property type="entry name" value="Acetyl_CoA_COase_Trfase_b_su"/>
</dbReference>
<keyword evidence="10 13" id="KW-0443">Lipid metabolism</keyword>
<dbReference type="GO" id="GO:0008270">
    <property type="term" value="F:zinc ion binding"/>
    <property type="evidence" value="ECO:0007669"/>
    <property type="project" value="UniProtKB-UniRule"/>
</dbReference>
<dbReference type="InterPro" id="IPR029045">
    <property type="entry name" value="ClpP/crotonase-like_dom_sf"/>
</dbReference>
<dbReference type="NCBIfam" id="TIGR00515">
    <property type="entry name" value="accD"/>
    <property type="match status" value="1"/>
</dbReference>
<keyword evidence="4 13" id="KW-0479">Metal-binding</keyword>
<dbReference type="Pfam" id="PF01039">
    <property type="entry name" value="Carboxyl_trans"/>
    <property type="match status" value="1"/>
</dbReference>
<evidence type="ECO:0000256" key="6">
    <source>
        <dbReference type="ARBA" id="ARBA00022771"/>
    </source>
</evidence>
<protein>
    <recommendedName>
        <fullName evidence="13">Acetyl-coenzyme A carboxylase carboxyl transferase subunit beta</fullName>
        <shortName evidence="13">ACCase subunit beta</shortName>
        <shortName evidence="13">Acetyl-CoA carboxylase carboxyltransferase subunit beta</shortName>
        <ecNumber evidence="13">2.1.3.15</ecNumber>
    </recommendedName>
</protein>
<keyword evidence="3 13" id="KW-0808">Transferase</keyword>
<evidence type="ECO:0000256" key="5">
    <source>
        <dbReference type="ARBA" id="ARBA00022741"/>
    </source>
</evidence>
<comment type="subunit">
    <text evidence="13">Acetyl-CoA carboxylase is a heterohexamer composed of biotin carboxyl carrier protein (AccB), biotin carboxylase (AccC) and two subunits each of ACCase subunit alpha (AccA) and ACCase subunit beta (AccD).</text>
</comment>
<dbReference type="GO" id="GO:2001295">
    <property type="term" value="P:malonyl-CoA biosynthetic process"/>
    <property type="evidence" value="ECO:0007669"/>
    <property type="project" value="UniProtKB-UniRule"/>
</dbReference>
<feature type="binding site" evidence="13">
    <location>
        <position position="49"/>
    </location>
    <ligand>
        <name>Zn(2+)</name>
        <dbReference type="ChEBI" id="CHEBI:29105"/>
    </ligand>
</feature>
<dbReference type="PROSITE" id="PS50980">
    <property type="entry name" value="COA_CT_NTER"/>
    <property type="match status" value="1"/>
</dbReference>
<dbReference type="KEGG" id="zmm:Zmob_1108"/>
<evidence type="ECO:0000256" key="3">
    <source>
        <dbReference type="ARBA" id="ARBA00022679"/>
    </source>
</evidence>
<dbReference type="EC" id="2.1.3.15" evidence="13"/>
<dbReference type="Proteomes" id="UP000001494">
    <property type="component" value="Chromosome"/>
</dbReference>
<feature type="binding site" evidence="13">
    <location>
        <position position="46"/>
    </location>
    <ligand>
        <name>Zn(2+)</name>
        <dbReference type="ChEBI" id="CHEBI:29105"/>
    </ligand>
</feature>
<dbReference type="eggNOG" id="COG0777">
    <property type="taxonomic scope" value="Bacteria"/>
</dbReference>
<comment type="similarity">
    <text evidence="13">Belongs to the AccD/PCCB family.</text>
</comment>
<dbReference type="Gene3D" id="3.90.226.10">
    <property type="entry name" value="2-enoyl-CoA Hydratase, Chain A, domain 1"/>
    <property type="match status" value="1"/>
</dbReference>
<keyword evidence="11 13" id="KW-0275">Fatty acid biosynthesis</keyword>
<gene>
    <name evidence="13" type="primary">accD</name>
    <name evidence="15" type="ordered locus">Zmob_1108</name>
</gene>
<evidence type="ECO:0000313" key="16">
    <source>
        <dbReference type="Proteomes" id="UP000001494"/>
    </source>
</evidence>
<evidence type="ECO:0000259" key="14">
    <source>
        <dbReference type="PROSITE" id="PS50980"/>
    </source>
</evidence>
<evidence type="ECO:0000256" key="1">
    <source>
        <dbReference type="ARBA" id="ARBA00004496"/>
    </source>
</evidence>
<sequence length="284" mass="31262">MSWLEKVRNKIPFIVKRETPDNLWHRCPHCQTMIFNKDYEENLSVCPKCGFHGRIGSRARFDSLFDEGDYSVLPPPVVPEDPLKFRDTKRYVDRLKAARLKSGENDALLNAKGRLAGRQTVIGVQDFSFMGGSMGLAVGSAFVAGVKAAIECHSPYIIFTAAGGARMQEGILSLMQMPRSTAAIAELREAGLPYIVVLTDPTTGGVTASYAMLGDVQIAEPGALIGFAGQRVIESTIREKLPEGFQRAEYLLEHGMIDMVVPRAEMRDRLISLVDYLLPANEAA</sequence>
<feature type="binding site" evidence="13">
    <location>
        <position position="27"/>
    </location>
    <ligand>
        <name>Zn(2+)</name>
        <dbReference type="ChEBI" id="CHEBI:29105"/>
    </ligand>
</feature>
<dbReference type="HAMAP" id="MF_01395">
    <property type="entry name" value="AcetylCoA_CT_beta"/>
    <property type="match status" value="1"/>
</dbReference>
<dbReference type="GO" id="GO:0009329">
    <property type="term" value="C:acetate CoA-transferase complex"/>
    <property type="evidence" value="ECO:0007669"/>
    <property type="project" value="TreeGrafter"/>
</dbReference>
<comment type="cofactor">
    <cofactor evidence="13">
        <name>Zn(2+)</name>
        <dbReference type="ChEBI" id="CHEBI:29105"/>
    </cofactor>
    <text evidence="13">Binds 1 zinc ion per subunit.</text>
</comment>
<dbReference type="GO" id="GO:0016743">
    <property type="term" value="F:carboxyl- or carbamoyltransferase activity"/>
    <property type="evidence" value="ECO:0007669"/>
    <property type="project" value="UniProtKB-UniRule"/>
</dbReference>
<name>A0A0H3FYT2_ZYMMA</name>
<accession>A0A0H3FYT2</accession>
<dbReference type="InterPro" id="IPR011762">
    <property type="entry name" value="COA_CT_N"/>
</dbReference>
<dbReference type="InterPro" id="IPR041010">
    <property type="entry name" value="Znf-ACC"/>
</dbReference>
<evidence type="ECO:0000256" key="10">
    <source>
        <dbReference type="ARBA" id="ARBA00023098"/>
    </source>
</evidence>
<proteinExistence type="inferred from homology"/>
<dbReference type="HOGENOM" id="CLU_015486_1_0_5"/>
<feature type="binding site" evidence="13">
    <location>
        <position position="30"/>
    </location>
    <ligand>
        <name>Zn(2+)</name>
        <dbReference type="ChEBI" id="CHEBI:29105"/>
    </ligand>
</feature>
<dbReference type="PANTHER" id="PTHR42995">
    <property type="entry name" value="ACETYL-COENZYME A CARBOXYLASE CARBOXYL TRANSFERASE SUBUNIT BETA, CHLOROPLASTIC"/>
    <property type="match status" value="1"/>
</dbReference>
<dbReference type="SUPFAM" id="SSF52096">
    <property type="entry name" value="ClpP/crotonase"/>
    <property type="match status" value="1"/>
</dbReference>
<dbReference type="AlphaFoldDB" id="A0A0H3FYT2"/>
<evidence type="ECO:0000256" key="11">
    <source>
        <dbReference type="ARBA" id="ARBA00023160"/>
    </source>
</evidence>
<keyword evidence="2 13" id="KW-0444">Lipid biosynthesis</keyword>
<dbReference type="GO" id="GO:0006633">
    <property type="term" value="P:fatty acid biosynthetic process"/>
    <property type="evidence" value="ECO:0007669"/>
    <property type="project" value="UniProtKB-KW"/>
</dbReference>
<evidence type="ECO:0000256" key="12">
    <source>
        <dbReference type="ARBA" id="ARBA00025280"/>
    </source>
</evidence>
<evidence type="ECO:0000256" key="13">
    <source>
        <dbReference type="HAMAP-Rule" id="MF_01395"/>
    </source>
</evidence>
<dbReference type="UniPathway" id="UPA00655">
    <property type="reaction ID" value="UER00711"/>
</dbReference>
<keyword evidence="6 13" id="KW-0863">Zinc-finger</keyword>
<evidence type="ECO:0000256" key="7">
    <source>
        <dbReference type="ARBA" id="ARBA00022832"/>
    </source>
</evidence>
<organism evidence="15 16">
    <name type="scientific">Zymomonas mobilis subsp. mobilis (strain ATCC 10988 / DSM 424 / LMG 404 / NCIMB 8938 / NRRL B-806 / ZM1)</name>
    <dbReference type="NCBI Taxonomy" id="555217"/>
    <lineage>
        <taxon>Bacteria</taxon>
        <taxon>Pseudomonadati</taxon>
        <taxon>Pseudomonadota</taxon>
        <taxon>Alphaproteobacteria</taxon>
        <taxon>Sphingomonadales</taxon>
        <taxon>Zymomonadaceae</taxon>
        <taxon>Zymomonas</taxon>
    </lineage>
</organism>
<dbReference type="PANTHER" id="PTHR42995:SF5">
    <property type="entry name" value="ACETYL-COENZYME A CARBOXYLASE CARBOXYL TRANSFERASE SUBUNIT BETA, CHLOROPLASTIC"/>
    <property type="match status" value="1"/>
</dbReference>
<keyword evidence="13" id="KW-0963">Cytoplasm</keyword>
<dbReference type="RefSeq" id="WP_014500874.1">
    <property type="nucleotide sequence ID" value="NC_017262.1"/>
</dbReference>
<evidence type="ECO:0000256" key="2">
    <source>
        <dbReference type="ARBA" id="ARBA00022516"/>
    </source>
</evidence>
<feature type="domain" description="CoA carboxyltransferase N-terminal" evidence="14">
    <location>
        <begin position="23"/>
        <end position="284"/>
    </location>
</feature>
<evidence type="ECO:0000256" key="9">
    <source>
        <dbReference type="ARBA" id="ARBA00022840"/>
    </source>
</evidence>
<dbReference type="OrthoDB" id="9772975at2"/>
<keyword evidence="5 13" id="KW-0547">Nucleotide-binding</keyword>
<dbReference type="Pfam" id="PF17848">
    <property type="entry name" value="Zn_ribbon_ACC"/>
    <property type="match status" value="1"/>
</dbReference>
<dbReference type="PRINTS" id="PR01070">
    <property type="entry name" value="ACCCTRFRASEB"/>
</dbReference>
<evidence type="ECO:0000256" key="4">
    <source>
        <dbReference type="ARBA" id="ARBA00022723"/>
    </source>
</evidence>
<evidence type="ECO:0000256" key="8">
    <source>
        <dbReference type="ARBA" id="ARBA00022833"/>
    </source>
</evidence>
<comment type="pathway">
    <text evidence="13">Lipid metabolism; malonyl-CoA biosynthesis; malonyl-CoA from acetyl-CoA: step 1/1.</text>
</comment>
<keyword evidence="7 13" id="KW-0276">Fatty acid metabolism</keyword>
<comment type="function">
    <text evidence="12 13">Component of the acetyl coenzyme A carboxylase (ACC) complex. Biotin carboxylase (BC) catalyzes the carboxylation of biotin on its carrier protein (BCCP) and then the CO(2) group is transferred by the transcarboxylase to acetyl-CoA to form malonyl-CoA.</text>
</comment>
<dbReference type="GO" id="GO:0005524">
    <property type="term" value="F:ATP binding"/>
    <property type="evidence" value="ECO:0007669"/>
    <property type="project" value="UniProtKB-KW"/>
</dbReference>
<comment type="subcellular location">
    <subcellularLocation>
        <location evidence="1 13">Cytoplasm</location>
    </subcellularLocation>
</comment>
<dbReference type="GO" id="GO:0003989">
    <property type="term" value="F:acetyl-CoA carboxylase activity"/>
    <property type="evidence" value="ECO:0007669"/>
    <property type="project" value="InterPro"/>
</dbReference>
<keyword evidence="9 13" id="KW-0067">ATP-binding</keyword>
<evidence type="ECO:0000313" key="15">
    <source>
        <dbReference type="EMBL" id="AEH62940.1"/>
    </source>
</evidence>
<comment type="catalytic activity">
    <reaction evidence="13">
        <text>N(6)-carboxybiotinyl-L-lysyl-[protein] + acetyl-CoA = N(6)-biotinyl-L-lysyl-[protein] + malonyl-CoA</text>
        <dbReference type="Rhea" id="RHEA:54728"/>
        <dbReference type="Rhea" id="RHEA-COMP:10505"/>
        <dbReference type="Rhea" id="RHEA-COMP:10506"/>
        <dbReference type="ChEBI" id="CHEBI:57288"/>
        <dbReference type="ChEBI" id="CHEBI:57384"/>
        <dbReference type="ChEBI" id="CHEBI:83144"/>
        <dbReference type="ChEBI" id="CHEBI:83145"/>
        <dbReference type="EC" id="2.1.3.15"/>
    </reaction>
</comment>